<dbReference type="Proteomes" id="UP001595456">
    <property type="component" value="Unassembled WGS sequence"/>
</dbReference>
<dbReference type="RefSeq" id="WP_336924493.1">
    <property type="nucleotide sequence ID" value="NZ_JBANRO010000001.1"/>
</dbReference>
<dbReference type="EMBL" id="JBHRST010000022">
    <property type="protein sequence ID" value="MFC3099028.1"/>
    <property type="molecule type" value="Genomic_DNA"/>
</dbReference>
<sequence length="150" mass="16539">MANLAIPTDRDPALVADVGFAPAFSVTLEYDEQAQMQTPRGGRIYHRIAGGSVSGRITGTVYPTGAGEYSLQRGDGVIDHRGYVLLRDEAGEWVYLHNMGYQRPDGYFRVTSWVDADVRSRHSWVLGLFFIGIGRPAGPKSVTIDYCEVL</sequence>
<protein>
    <submittedName>
        <fullName evidence="1">DUF3237 family protein</fullName>
    </submittedName>
</protein>
<evidence type="ECO:0000313" key="2">
    <source>
        <dbReference type="Proteomes" id="UP001595456"/>
    </source>
</evidence>
<accession>A0ABV7EAW2</accession>
<keyword evidence="2" id="KW-1185">Reference proteome</keyword>
<reference evidence="2" key="1">
    <citation type="journal article" date="2019" name="Int. J. Syst. Evol. Microbiol.">
        <title>The Global Catalogue of Microorganisms (GCM) 10K type strain sequencing project: providing services to taxonomists for standard genome sequencing and annotation.</title>
        <authorList>
            <consortium name="The Broad Institute Genomics Platform"/>
            <consortium name="The Broad Institute Genome Sequencing Center for Infectious Disease"/>
            <person name="Wu L."/>
            <person name="Ma J."/>
        </authorList>
    </citation>
    <scope>NUCLEOTIDE SEQUENCE [LARGE SCALE GENOMIC DNA]</scope>
    <source>
        <strain evidence="2">KCTC 52607</strain>
    </source>
</reference>
<gene>
    <name evidence="1" type="ORF">ACFODU_14620</name>
</gene>
<organism evidence="1 2">
    <name type="scientific">Alteraurantiacibacter palmitatis</name>
    <dbReference type="NCBI Taxonomy" id="2054628"/>
    <lineage>
        <taxon>Bacteria</taxon>
        <taxon>Pseudomonadati</taxon>
        <taxon>Pseudomonadota</taxon>
        <taxon>Alphaproteobacteria</taxon>
        <taxon>Sphingomonadales</taxon>
        <taxon>Erythrobacteraceae</taxon>
        <taxon>Alteraurantiacibacter</taxon>
    </lineage>
</organism>
<comment type="caution">
    <text evidence="1">The sequence shown here is derived from an EMBL/GenBank/DDBJ whole genome shotgun (WGS) entry which is preliminary data.</text>
</comment>
<dbReference type="Gene3D" id="2.40.160.20">
    <property type="match status" value="1"/>
</dbReference>
<dbReference type="Pfam" id="PF11578">
    <property type="entry name" value="DUF3237"/>
    <property type="match status" value="1"/>
</dbReference>
<proteinExistence type="predicted"/>
<name>A0ABV7EAW2_9SPHN</name>
<evidence type="ECO:0000313" key="1">
    <source>
        <dbReference type="EMBL" id="MFC3099028.1"/>
    </source>
</evidence>